<dbReference type="SUPFAM" id="SSF53623">
    <property type="entry name" value="MurD-like peptide ligases, catalytic domain"/>
    <property type="match status" value="1"/>
</dbReference>
<evidence type="ECO:0000259" key="2">
    <source>
        <dbReference type="Pfam" id="PF08245"/>
    </source>
</evidence>
<dbReference type="PANTHER" id="PTHR23135:SF18">
    <property type="entry name" value="CYANOPHYCIN SYNTHETASE"/>
    <property type="match status" value="1"/>
</dbReference>
<evidence type="ECO:0000313" key="4">
    <source>
        <dbReference type="Proteomes" id="UP000216339"/>
    </source>
</evidence>
<dbReference type="InterPro" id="IPR036565">
    <property type="entry name" value="Mur-like_cat_sf"/>
</dbReference>
<accession>A0A271IZP2</accession>
<evidence type="ECO:0000259" key="1">
    <source>
        <dbReference type="Pfam" id="PF02875"/>
    </source>
</evidence>
<dbReference type="InterPro" id="IPR036615">
    <property type="entry name" value="Mur_ligase_C_dom_sf"/>
</dbReference>
<dbReference type="InterPro" id="IPR013221">
    <property type="entry name" value="Mur_ligase_cen"/>
</dbReference>
<dbReference type="AlphaFoldDB" id="A0A271IZP2"/>
<reference evidence="3 4" key="1">
    <citation type="submission" date="2016-11" db="EMBL/GenBank/DDBJ databases">
        <title>Study of marine rhodopsin-containing bacteria.</title>
        <authorList>
            <person name="Yoshizawa S."/>
            <person name="Kumagai Y."/>
            <person name="Kogure K."/>
        </authorList>
    </citation>
    <scope>NUCLEOTIDE SEQUENCE [LARGE SCALE GENOMIC DNA]</scope>
    <source>
        <strain evidence="3 4">SAORIC-28</strain>
    </source>
</reference>
<gene>
    <name evidence="3" type="ORF">BSZ37_09770</name>
</gene>
<dbReference type="GO" id="GO:0016881">
    <property type="term" value="F:acid-amino acid ligase activity"/>
    <property type="evidence" value="ECO:0007669"/>
    <property type="project" value="InterPro"/>
</dbReference>
<dbReference type="RefSeq" id="WP_095510369.1">
    <property type="nucleotide sequence ID" value="NZ_MQWD01000001.1"/>
</dbReference>
<dbReference type="InterPro" id="IPR004101">
    <property type="entry name" value="Mur_ligase_C"/>
</dbReference>
<dbReference type="SUPFAM" id="SSF53244">
    <property type="entry name" value="MurD-like peptide ligases, peptide-binding domain"/>
    <property type="match status" value="1"/>
</dbReference>
<dbReference type="PANTHER" id="PTHR23135">
    <property type="entry name" value="MUR LIGASE FAMILY MEMBER"/>
    <property type="match status" value="1"/>
</dbReference>
<dbReference type="Gene3D" id="3.40.1190.10">
    <property type="entry name" value="Mur-like, catalytic domain"/>
    <property type="match status" value="1"/>
</dbReference>
<dbReference type="GO" id="GO:0005524">
    <property type="term" value="F:ATP binding"/>
    <property type="evidence" value="ECO:0007669"/>
    <property type="project" value="InterPro"/>
</dbReference>
<dbReference type="Pfam" id="PF08245">
    <property type="entry name" value="Mur_ligase_M"/>
    <property type="match status" value="1"/>
</dbReference>
<dbReference type="EMBL" id="MQWD01000001">
    <property type="protein sequence ID" value="PAP76706.1"/>
    <property type="molecule type" value="Genomic_DNA"/>
</dbReference>
<dbReference type="Pfam" id="PF02875">
    <property type="entry name" value="Mur_ligase_C"/>
    <property type="match status" value="1"/>
</dbReference>
<dbReference type="OrthoDB" id="9803907at2"/>
<feature type="domain" description="Mur ligase central" evidence="2">
    <location>
        <begin position="180"/>
        <end position="314"/>
    </location>
</feature>
<feature type="domain" description="Mur ligase C-terminal" evidence="1">
    <location>
        <begin position="418"/>
        <end position="546"/>
    </location>
</feature>
<comment type="caution">
    <text evidence="3">The sequence shown here is derived from an EMBL/GenBank/DDBJ whole genome shotgun (WGS) entry which is preliminary data.</text>
</comment>
<keyword evidence="4" id="KW-1185">Reference proteome</keyword>
<proteinExistence type="predicted"/>
<protein>
    <recommendedName>
        <fullName evidence="5">Mur ligase</fullName>
    </recommendedName>
</protein>
<dbReference type="Gene3D" id="3.90.190.20">
    <property type="entry name" value="Mur ligase, C-terminal domain"/>
    <property type="match status" value="1"/>
</dbReference>
<evidence type="ECO:0008006" key="5">
    <source>
        <dbReference type="Google" id="ProtNLM"/>
    </source>
</evidence>
<sequence>MLSDPIDSRRQTGAGFLLDGPGAALEVLVPEPLRPDAERRWRTHARALCDGVGWTDAPLVVRPFPRGLSLALGSPVDLLYTATEVNEAAWARARAEIEGREPPDLGETVGRLQAEARRESDPPLAALVAAAERRGVPLVWDDDALTVGLGARGQTFAPDALPDPDAVDWDAVGPIPTALVTGTNGKSTTVRLLAAMGHAAGHTVGFSTTDAVTVGDEVVERGDFSGPLGARAVMRDGRVSMAVCESARGGLLRRGVPVPLVTAAALTNVAADHLGDYGVETVPALAEAKLVVAKALGARGTLVAPADEPEATAAVVRHREALEARGVRIAWTAVAPDPGAPGRLQASVVDGAISLRGNVDWRPICDVADIPAALGGAARHVVRNALTAAALAEALGLDDAAIAAGLRSFRSDDIDNPGRANRFDVGGATVLVDYAHNAHGLQALASLAEHVPARRRLVMTGSAGDRSDADLAAMCDVLAGLGADRYVLVEIPGYLRGRAEGETPARLADLLRERGVPEEALAFEADPTAGTRHALDWAGPDDLALLLTLAQRDAVLGLLREAAG</sequence>
<organism evidence="3 4">
    <name type="scientific">Rubrivirga marina</name>
    <dbReference type="NCBI Taxonomy" id="1196024"/>
    <lineage>
        <taxon>Bacteria</taxon>
        <taxon>Pseudomonadati</taxon>
        <taxon>Rhodothermota</taxon>
        <taxon>Rhodothermia</taxon>
        <taxon>Rhodothermales</taxon>
        <taxon>Rubricoccaceae</taxon>
        <taxon>Rubrivirga</taxon>
    </lineage>
</organism>
<evidence type="ECO:0000313" key="3">
    <source>
        <dbReference type="EMBL" id="PAP76706.1"/>
    </source>
</evidence>
<name>A0A271IZP2_9BACT</name>
<dbReference type="Proteomes" id="UP000216339">
    <property type="component" value="Unassembled WGS sequence"/>
</dbReference>